<keyword evidence="1" id="KW-0812">Transmembrane</keyword>
<keyword evidence="1" id="KW-1133">Transmembrane helix</keyword>
<dbReference type="RefSeq" id="WP_338394455.1">
    <property type="nucleotide sequence ID" value="NZ_AP025314.1"/>
</dbReference>
<dbReference type="KEGG" id="fax:FUAX_16730"/>
<keyword evidence="1" id="KW-0472">Membrane</keyword>
<evidence type="ECO:0000256" key="1">
    <source>
        <dbReference type="SAM" id="Phobius"/>
    </source>
</evidence>
<keyword evidence="4" id="KW-1185">Reference proteome</keyword>
<feature type="transmembrane region" description="Helical" evidence="1">
    <location>
        <begin position="29"/>
        <end position="49"/>
    </location>
</feature>
<protein>
    <submittedName>
        <fullName evidence="3">Sulfurtransferase</fullName>
    </submittedName>
</protein>
<organism evidence="3 4">
    <name type="scientific">Fulvitalea axinellae</name>
    <dbReference type="NCBI Taxonomy" id="1182444"/>
    <lineage>
        <taxon>Bacteria</taxon>
        <taxon>Pseudomonadati</taxon>
        <taxon>Bacteroidota</taxon>
        <taxon>Cytophagia</taxon>
        <taxon>Cytophagales</taxon>
        <taxon>Persicobacteraceae</taxon>
        <taxon>Fulvitalea</taxon>
    </lineage>
</organism>
<dbReference type="AlphaFoldDB" id="A0AAU9CJY8"/>
<evidence type="ECO:0000313" key="4">
    <source>
        <dbReference type="Proteomes" id="UP001348817"/>
    </source>
</evidence>
<feature type="domain" description="Inner membrane protein YgaP-like transmembrane" evidence="2">
    <location>
        <begin position="2"/>
        <end position="54"/>
    </location>
</feature>
<feature type="transmembrane region" description="Helical" evidence="1">
    <location>
        <begin position="5"/>
        <end position="23"/>
    </location>
</feature>
<evidence type="ECO:0000259" key="2">
    <source>
        <dbReference type="Pfam" id="PF11127"/>
    </source>
</evidence>
<reference evidence="3 4" key="1">
    <citation type="submission" date="2021-12" db="EMBL/GenBank/DDBJ databases">
        <title>Genome sequencing of bacteria with rrn-lacking chromosome and rrn-plasmid.</title>
        <authorList>
            <person name="Anda M."/>
            <person name="Iwasaki W."/>
        </authorList>
    </citation>
    <scope>NUCLEOTIDE SEQUENCE [LARGE SCALE GENOMIC DNA]</scope>
    <source>
        <strain evidence="3 4">DSM 100852</strain>
    </source>
</reference>
<proteinExistence type="predicted"/>
<dbReference type="Proteomes" id="UP001348817">
    <property type="component" value="Chromosome"/>
</dbReference>
<evidence type="ECO:0000313" key="3">
    <source>
        <dbReference type="EMBL" id="BDD09241.1"/>
    </source>
</evidence>
<sequence>MIERIIRAVAGSFILLSLTMAHFHSPNWYYFTAFVGLNLFQSSITKFCPLEWGLKKMIKV</sequence>
<accession>A0AAU9CJY8</accession>
<dbReference type="Pfam" id="PF11127">
    <property type="entry name" value="YgaP-like_TM"/>
    <property type="match status" value="1"/>
</dbReference>
<dbReference type="Gene3D" id="6.10.140.1340">
    <property type="match status" value="1"/>
</dbReference>
<dbReference type="InterPro" id="IPR021309">
    <property type="entry name" value="YgaP-like_TM"/>
</dbReference>
<name>A0AAU9CJY8_9BACT</name>
<dbReference type="EMBL" id="AP025314">
    <property type="protein sequence ID" value="BDD09241.1"/>
    <property type="molecule type" value="Genomic_DNA"/>
</dbReference>
<gene>
    <name evidence="3" type="ORF">FUAX_16730</name>
</gene>